<dbReference type="EMBL" id="CM051407">
    <property type="protein sequence ID" value="KAJ4701663.1"/>
    <property type="molecule type" value="Genomic_DNA"/>
</dbReference>
<comment type="caution">
    <text evidence="1">The sequence shown here is derived from an EMBL/GenBank/DDBJ whole genome shotgun (WGS) entry which is preliminary data.</text>
</comment>
<evidence type="ECO:0000313" key="2">
    <source>
        <dbReference type="Proteomes" id="UP001164539"/>
    </source>
</evidence>
<dbReference type="Proteomes" id="UP001164539">
    <property type="component" value="Chromosome 14"/>
</dbReference>
<reference evidence="1 2" key="1">
    <citation type="journal article" date="2023" name="Science">
        <title>Complex scaffold remodeling in plant triterpene biosynthesis.</title>
        <authorList>
            <person name="De La Pena R."/>
            <person name="Hodgson H."/>
            <person name="Liu J.C."/>
            <person name="Stephenson M.J."/>
            <person name="Martin A.C."/>
            <person name="Owen C."/>
            <person name="Harkess A."/>
            <person name="Leebens-Mack J."/>
            <person name="Jimenez L.E."/>
            <person name="Osbourn A."/>
            <person name="Sattely E.S."/>
        </authorList>
    </citation>
    <scope>NUCLEOTIDE SEQUENCE [LARGE SCALE GENOMIC DNA]</scope>
    <source>
        <strain evidence="2">cv. JPN11</strain>
        <tissue evidence="1">Leaf</tissue>
    </source>
</reference>
<evidence type="ECO:0000313" key="1">
    <source>
        <dbReference type="EMBL" id="KAJ4701663.1"/>
    </source>
</evidence>
<sequence length="231" mass="26866">MASRYIYFPLLLALYAFTKHLIHKIKNLPPTPFPSLPIIGHLYLLKQPIYETLYKISKKHGPVLFLQFGTRKVVVISSPSTAEECFTQNDVIFSNRPRPRMTNGKILGYNYSTLTSAPYGNHWRNLRRISTLQILSTSRLQTLSSIRVDEVNLLIRKLLDNQDQSVELRTKFFELTLNVMMRMIAGKRYYGDDVTDIEEAMRFREIHEETFKVAGMTSVGKFLPWFNSKKL</sequence>
<organism evidence="1 2">
    <name type="scientific">Melia azedarach</name>
    <name type="common">Chinaberry tree</name>
    <dbReference type="NCBI Taxonomy" id="155640"/>
    <lineage>
        <taxon>Eukaryota</taxon>
        <taxon>Viridiplantae</taxon>
        <taxon>Streptophyta</taxon>
        <taxon>Embryophyta</taxon>
        <taxon>Tracheophyta</taxon>
        <taxon>Spermatophyta</taxon>
        <taxon>Magnoliopsida</taxon>
        <taxon>eudicotyledons</taxon>
        <taxon>Gunneridae</taxon>
        <taxon>Pentapetalae</taxon>
        <taxon>rosids</taxon>
        <taxon>malvids</taxon>
        <taxon>Sapindales</taxon>
        <taxon>Meliaceae</taxon>
        <taxon>Melia</taxon>
    </lineage>
</organism>
<proteinExistence type="predicted"/>
<protein>
    <submittedName>
        <fullName evidence="1">Cytochrome P450</fullName>
    </submittedName>
</protein>
<name>A0ACC1WTP9_MELAZ</name>
<accession>A0ACC1WTP9</accession>
<keyword evidence="2" id="KW-1185">Reference proteome</keyword>
<gene>
    <name evidence="1" type="ORF">OWV82_024870</name>
</gene>